<reference evidence="1 2" key="1">
    <citation type="journal article" date="2018" name="Front. Plant Sci.">
        <title>Red Clover (Trifolium pratense) and Zigzag Clover (T. medium) - A Picture of Genomic Similarities and Differences.</title>
        <authorList>
            <person name="Dluhosova J."/>
            <person name="Istvanek J."/>
            <person name="Nedelnik J."/>
            <person name="Repkova J."/>
        </authorList>
    </citation>
    <scope>NUCLEOTIDE SEQUENCE [LARGE SCALE GENOMIC DNA]</scope>
    <source>
        <strain evidence="2">cv. 10/8</strain>
        <tissue evidence="1">Leaf</tissue>
    </source>
</reference>
<dbReference type="GO" id="GO:0006508">
    <property type="term" value="P:proteolysis"/>
    <property type="evidence" value="ECO:0007669"/>
    <property type="project" value="UniProtKB-KW"/>
</dbReference>
<feature type="non-terminal residue" evidence="1">
    <location>
        <position position="1"/>
    </location>
</feature>
<keyword evidence="1" id="KW-0645">Protease</keyword>
<name>A0A392NZE6_9FABA</name>
<gene>
    <name evidence="1" type="ORF">A2U01_0025523</name>
</gene>
<accession>A0A392NZE6</accession>
<organism evidence="1 2">
    <name type="scientific">Trifolium medium</name>
    <dbReference type="NCBI Taxonomy" id="97028"/>
    <lineage>
        <taxon>Eukaryota</taxon>
        <taxon>Viridiplantae</taxon>
        <taxon>Streptophyta</taxon>
        <taxon>Embryophyta</taxon>
        <taxon>Tracheophyta</taxon>
        <taxon>Spermatophyta</taxon>
        <taxon>Magnoliopsida</taxon>
        <taxon>eudicotyledons</taxon>
        <taxon>Gunneridae</taxon>
        <taxon>Pentapetalae</taxon>
        <taxon>rosids</taxon>
        <taxon>fabids</taxon>
        <taxon>Fabales</taxon>
        <taxon>Fabaceae</taxon>
        <taxon>Papilionoideae</taxon>
        <taxon>50 kb inversion clade</taxon>
        <taxon>NPAAA clade</taxon>
        <taxon>Hologalegina</taxon>
        <taxon>IRL clade</taxon>
        <taxon>Trifolieae</taxon>
        <taxon>Trifolium</taxon>
    </lineage>
</organism>
<evidence type="ECO:0000313" key="2">
    <source>
        <dbReference type="Proteomes" id="UP000265520"/>
    </source>
</evidence>
<dbReference type="EMBL" id="LXQA010055529">
    <property type="protein sequence ID" value="MCI04476.1"/>
    <property type="molecule type" value="Genomic_DNA"/>
</dbReference>
<dbReference type="Proteomes" id="UP000265520">
    <property type="component" value="Unassembled WGS sequence"/>
</dbReference>
<sequence>TVQDQTQDSDAMLRKIVVSPTRRVLMASLTLFPYFCSSRYLSGPHGSVFMFQLFDCI</sequence>
<dbReference type="GO" id="GO:0008233">
    <property type="term" value="F:peptidase activity"/>
    <property type="evidence" value="ECO:0007669"/>
    <property type="project" value="UniProtKB-KW"/>
</dbReference>
<comment type="caution">
    <text evidence="1">The sequence shown here is derived from an EMBL/GenBank/DDBJ whole genome shotgun (WGS) entry which is preliminary data.</text>
</comment>
<keyword evidence="1" id="KW-0378">Hydrolase</keyword>
<keyword evidence="2" id="KW-1185">Reference proteome</keyword>
<proteinExistence type="predicted"/>
<protein>
    <submittedName>
        <fullName evidence="1">Protease Do-like 8 chloroplastic-like</fullName>
    </submittedName>
</protein>
<dbReference type="AlphaFoldDB" id="A0A392NZE6"/>
<evidence type="ECO:0000313" key="1">
    <source>
        <dbReference type="EMBL" id="MCI04476.1"/>
    </source>
</evidence>